<dbReference type="Proteomes" id="UP001157418">
    <property type="component" value="Unassembled WGS sequence"/>
</dbReference>
<evidence type="ECO:0000259" key="1">
    <source>
        <dbReference type="Pfam" id="PF00646"/>
    </source>
</evidence>
<dbReference type="InterPro" id="IPR036047">
    <property type="entry name" value="F-box-like_dom_sf"/>
</dbReference>
<dbReference type="EMBL" id="CAKMRJ010005634">
    <property type="protein sequence ID" value="CAH1448559.1"/>
    <property type="molecule type" value="Genomic_DNA"/>
</dbReference>
<dbReference type="InterPro" id="IPR055357">
    <property type="entry name" value="LRR_At1g61320_AtMIF1"/>
</dbReference>
<protein>
    <recommendedName>
        <fullName evidence="5">FBD domain-containing protein</fullName>
    </recommendedName>
</protein>
<accession>A0AAU9PEH9</accession>
<evidence type="ECO:0008006" key="5">
    <source>
        <dbReference type="Google" id="ProtNLM"/>
    </source>
</evidence>
<proteinExistence type="predicted"/>
<dbReference type="PANTHER" id="PTHR32212:SF454">
    <property type="entry name" value="F-BOX DOMAIN, LEUCINE-RICH REPEAT DOMAIN, L DOMAIN-CONTAINING PROTEIN"/>
    <property type="match status" value="1"/>
</dbReference>
<dbReference type="Pfam" id="PF23622">
    <property type="entry name" value="LRR_At1g61320_AtMIF1"/>
    <property type="match status" value="1"/>
</dbReference>
<dbReference type="Pfam" id="PF00646">
    <property type="entry name" value="F-box"/>
    <property type="match status" value="1"/>
</dbReference>
<name>A0AAU9PEH9_9ASTR</name>
<gene>
    <name evidence="3" type="ORF">LVIROSA_LOCUS34093</name>
</gene>
<dbReference type="SUPFAM" id="SSF52047">
    <property type="entry name" value="RNI-like"/>
    <property type="match status" value="1"/>
</dbReference>
<dbReference type="SUPFAM" id="SSF81383">
    <property type="entry name" value="F-box domain"/>
    <property type="match status" value="1"/>
</dbReference>
<feature type="domain" description="At1g61320/AtMIF1 LRR" evidence="2">
    <location>
        <begin position="109"/>
        <end position="294"/>
    </location>
</feature>
<keyword evidence="4" id="KW-1185">Reference proteome</keyword>
<evidence type="ECO:0000259" key="2">
    <source>
        <dbReference type="Pfam" id="PF23622"/>
    </source>
</evidence>
<organism evidence="3 4">
    <name type="scientific">Lactuca virosa</name>
    <dbReference type="NCBI Taxonomy" id="75947"/>
    <lineage>
        <taxon>Eukaryota</taxon>
        <taxon>Viridiplantae</taxon>
        <taxon>Streptophyta</taxon>
        <taxon>Embryophyta</taxon>
        <taxon>Tracheophyta</taxon>
        <taxon>Spermatophyta</taxon>
        <taxon>Magnoliopsida</taxon>
        <taxon>eudicotyledons</taxon>
        <taxon>Gunneridae</taxon>
        <taxon>Pentapetalae</taxon>
        <taxon>asterids</taxon>
        <taxon>campanulids</taxon>
        <taxon>Asterales</taxon>
        <taxon>Asteraceae</taxon>
        <taxon>Cichorioideae</taxon>
        <taxon>Cichorieae</taxon>
        <taxon>Lactucinae</taxon>
        <taxon>Lactuca</taxon>
    </lineage>
</organism>
<dbReference type="InterPro" id="IPR001810">
    <property type="entry name" value="F-box_dom"/>
</dbReference>
<dbReference type="CDD" id="cd22160">
    <property type="entry name" value="F-box_AtFBL13-like"/>
    <property type="match status" value="1"/>
</dbReference>
<dbReference type="AlphaFoldDB" id="A0AAU9PEH9"/>
<evidence type="ECO:0000313" key="3">
    <source>
        <dbReference type="EMBL" id="CAH1448559.1"/>
    </source>
</evidence>
<reference evidence="3 4" key="1">
    <citation type="submission" date="2022-01" db="EMBL/GenBank/DDBJ databases">
        <authorList>
            <person name="Xiong W."/>
            <person name="Schranz E."/>
        </authorList>
    </citation>
    <scope>NUCLEOTIDE SEQUENCE [LARGE SCALE GENOMIC DNA]</scope>
</reference>
<evidence type="ECO:0000313" key="4">
    <source>
        <dbReference type="Proteomes" id="UP001157418"/>
    </source>
</evidence>
<dbReference type="PANTHER" id="PTHR32212">
    <property type="entry name" value="CYCLIN-LIKE F-BOX"/>
    <property type="match status" value="1"/>
</dbReference>
<feature type="domain" description="F-box" evidence="1">
    <location>
        <begin position="42"/>
        <end position="83"/>
    </location>
</feature>
<sequence length="364" mass="42467">MWESSETSPPWKSWKKYKINLQFPKKRMKLEEIVEERGEDRLSSLQDCLLLEILSRLPYTKDAIGTGTLSKRWKHLWTWVPSLIFSDHNLPPWEFFSFVNKTLTQCRQLKLKKFEVSIFYDIQSGSQLNNWIHYAIRCNVEELNLMIRNVDERDKFLLDQCFFNNSCFTDLTLEGCMLNPCGAISWKNLRSLWICEGHLNEDLIENIIAGSPVLETLVLAYCYGYKQLHITSTSIKNLVVHGYYLDPPNYEDDDLTHIIEINAPNILSLKIEGNLWQWKILLVNVSSLVKANLDYTMFVYHETILEVEEEKLKEHILNLSHVKELKIGFLCSKVVSRLEAKGFVFPSNVKFPHVRSSASFALSH</sequence>
<dbReference type="InterPro" id="IPR053781">
    <property type="entry name" value="F-box_AtFBL13-like"/>
</dbReference>
<comment type="caution">
    <text evidence="3">The sequence shown here is derived from an EMBL/GenBank/DDBJ whole genome shotgun (WGS) entry which is preliminary data.</text>
</comment>